<evidence type="ECO:0000256" key="6">
    <source>
        <dbReference type="ARBA" id="ARBA00022989"/>
    </source>
</evidence>
<comment type="function">
    <text evidence="1 9">Involved in the early part of the secretory pathway.</text>
</comment>
<evidence type="ECO:0000256" key="4">
    <source>
        <dbReference type="ARBA" id="ARBA00022692"/>
    </source>
</evidence>
<keyword evidence="5" id="KW-0732">Signal</keyword>
<dbReference type="OrthoDB" id="10034655at2759"/>
<feature type="transmembrane region" description="Helical" evidence="9">
    <location>
        <begin position="45"/>
        <end position="69"/>
    </location>
</feature>
<comment type="similarity">
    <text evidence="3 9">Belongs to the KISH family.</text>
</comment>
<dbReference type="GO" id="GO:0000139">
    <property type="term" value="C:Golgi membrane"/>
    <property type="evidence" value="ECO:0007669"/>
    <property type="project" value="UniProtKB-SubCell"/>
</dbReference>
<evidence type="ECO:0000313" key="11">
    <source>
        <dbReference type="EMBL" id="KAH0574676.1"/>
    </source>
</evidence>
<evidence type="ECO:0000256" key="3">
    <source>
        <dbReference type="ARBA" id="ARBA00008961"/>
    </source>
</evidence>
<reference evidence="11" key="2">
    <citation type="submission" date="2020-12" db="EMBL/GenBank/DDBJ databases">
        <title>New Spironucleus salmonicida genome in near-complete chromosomes.</title>
        <authorList>
            <person name="Xu F."/>
            <person name="Kurt Z."/>
            <person name="Jimenez-Gonzalez A."/>
            <person name="Astvaldsson A."/>
            <person name="Andersson J.O."/>
            <person name="Svard S.G."/>
        </authorList>
    </citation>
    <scope>NUCLEOTIDE SEQUENCE</scope>
    <source>
        <strain evidence="11">ATCC 50377</strain>
    </source>
</reference>
<keyword evidence="4 9" id="KW-0812">Transmembrane</keyword>
<dbReference type="AlphaFoldDB" id="V6LCK9"/>
<keyword evidence="8 9" id="KW-0472">Membrane</keyword>
<dbReference type="PANTHER" id="PTHR46815:SF1">
    <property type="entry name" value="PROTEIN KISH-B"/>
    <property type="match status" value="1"/>
</dbReference>
<dbReference type="InterPro" id="IPR009653">
    <property type="entry name" value="Ksh1"/>
</dbReference>
<proteinExistence type="inferred from homology"/>
<gene>
    <name evidence="10" type="ORF">SS50377_18517</name>
    <name evidence="11" type="ORF">SS50377_22291</name>
</gene>
<evidence type="ECO:0000313" key="12">
    <source>
        <dbReference type="Proteomes" id="UP000018208"/>
    </source>
</evidence>
<dbReference type="EMBL" id="KI546166">
    <property type="protein sequence ID" value="EST42215.1"/>
    <property type="molecule type" value="Genomic_DNA"/>
</dbReference>
<sequence>MVTVWTFEGFIIFALLFICTASYVARIPKLKNFILKEKTGARGTFYKAAVLGIRLHYVISLACFLVGIYKLIL</sequence>
<protein>
    <recommendedName>
        <fullName evidence="9">Protein kish</fullName>
    </recommendedName>
</protein>
<organism evidence="10">
    <name type="scientific">Spironucleus salmonicida</name>
    <dbReference type="NCBI Taxonomy" id="348837"/>
    <lineage>
        <taxon>Eukaryota</taxon>
        <taxon>Metamonada</taxon>
        <taxon>Diplomonadida</taxon>
        <taxon>Hexamitidae</taxon>
        <taxon>Hexamitinae</taxon>
        <taxon>Spironucleus</taxon>
    </lineage>
</organism>
<dbReference type="VEuPathDB" id="GiardiaDB:SS50377_22291"/>
<keyword evidence="12" id="KW-1185">Reference proteome</keyword>
<evidence type="ECO:0000256" key="8">
    <source>
        <dbReference type="ARBA" id="ARBA00023136"/>
    </source>
</evidence>
<name>V6LCK9_9EUKA</name>
<evidence type="ECO:0000256" key="7">
    <source>
        <dbReference type="ARBA" id="ARBA00023034"/>
    </source>
</evidence>
<reference evidence="10 11" key="1">
    <citation type="journal article" date="2014" name="PLoS Genet.">
        <title>The Genome of Spironucleus salmonicida Highlights a Fish Pathogen Adapted to Fluctuating Environments.</title>
        <authorList>
            <person name="Xu F."/>
            <person name="Jerlstrom-Hultqvist J."/>
            <person name="Einarsson E."/>
            <person name="Astvaldsson A."/>
            <person name="Svard S.G."/>
            <person name="Andersson J.O."/>
        </authorList>
    </citation>
    <scope>NUCLEOTIDE SEQUENCE</scope>
    <source>
        <strain evidence="11">ATCC 50377</strain>
    </source>
</reference>
<comment type="caution">
    <text evidence="9">Lacks conserved residue(s) required for the propagation of feature annotation.</text>
</comment>
<accession>V6LCK9</accession>
<dbReference type="InterPro" id="IPR042863">
    <property type="entry name" value="Kish-B"/>
</dbReference>
<dbReference type="Proteomes" id="UP000018208">
    <property type="component" value="Unassembled WGS sequence"/>
</dbReference>
<keyword evidence="6 9" id="KW-1133">Transmembrane helix</keyword>
<evidence type="ECO:0000256" key="9">
    <source>
        <dbReference type="RuleBase" id="RU910717"/>
    </source>
</evidence>
<evidence type="ECO:0000256" key="2">
    <source>
        <dbReference type="ARBA" id="ARBA00004614"/>
    </source>
</evidence>
<evidence type="ECO:0000256" key="1">
    <source>
        <dbReference type="ARBA" id="ARBA00002154"/>
    </source>
</evidence>
<dbReference type="EMBL" id="AUWU02000003">
    <property type="protein sequence ID" value="KAH0574676.1"/>
    <property type="molecule type" value="Genomic_DNA"/>
</dbReference>
<keyword evidence="7" id="KW-0333">Golgi apparatus</keyword>
<dbReference type="PANTHER" id="PTHR46815">
    <property type="entry name" value="PROTEIN KISH-B"/>
    <property type="match status" value="1"/>
</dbReference>
<evidence type="ECO:0000313" key="10">
    <source>
        <dbReference type="EMBL" id="EST42215.1"/>
    </source>
</evidence>
<dbReference type="Pfam" id="PF06842">
    <property type="entry name" value="DUF1242"/>
    <property type="match status" value="1"/>
</dbReference>
<evidence type="ECO:0000256" key="5">
    <source>
        <dbReference type="ARBA" id="ARBA00022729"/>
    </source>
</evidence>
<feature type="transmembrane region" description="Helical" evidence="9">
    <location>
        <begin position="6"/>
        <end position="25"/>
    </location>
</feature>
<comment type="subcellular location">
    <subcellularLocation>
        <location evidence="2">Golgi apparatus membrane</location>
        <topology evidence="2">Single-pass type I membrane protein</topology>
    </subcellularLocation>
</comment>